<dbReference type="Pfam" id="PF04250">
    <property type="entry name" value="DUF429"/>
    <property type="match status" value="1"/>
</dbReference>
<dbReference type="EMBL" id="CP047475">
    <property type="protein sequence ID" value="QIA63766.1"/>
    <property type="molecule type" value="Genomic_DNA"/>
</dbReference>
<evidence type="ECO:0000313" key="1">
    <source>
        <dbReference type="EMBL" id="QIA63766.1"/>
    </source>
</evidence>
<accession>A0A7Z2YDX5</accession>
<sequence>MEQCIYLGIDGCKFGWWAWSIEDGRLTGGLFSGLEALLSQYDQPIHCLIDMPIGFSDSESPDRQCDKAARRKLTKVKQSSIFPVPCRDAVYSDSYLQGCELNMKEVGKKFSKQTWGIVPKIRELDEHLRRAEVGYNDVIRESHPEVLFAQLAGKPLETNKRTSEGRDERIALLETLHPSLGKAVHQATNKTLRKHVMPDDIIDALVLCMASQSALHLTRLPDKADYDRYGNCREIVYPKSFSLPEIEQIVLMEEPFETQMP</sequence>
<proteinExistence type="predicted"/>
<dbReference type="Proteomes" id="UP000464262">
    <property type="component" value="Chromosome 1"/>
</dbReference>
<evidence type="ECO:0000313" key="2">
    <source>
        <dbReference type="Proteomes" id="UP000464262"/>
    </source>
</evidence>
<dbReference type="KEGG" id="vas:GT360_09645"/>
<reference evidence="1 2" key="1">
    <citation type="submission" date="2020-01" db="EMBL/GenBank/DDBJ databases">
        <title>Whole genome and functional gene identification of agarase of Vibrio HN897.</title>
        <authorList>
            <person name="Liu Y."/>
            <person name="Zhao Z."/>
        </authorList>
    </citation>
    <scope>NUCLEOTIDE SEQUENCE [LARGE SCALE GENOMIC DNA]</scope>
    <source>
        <strain evidence="1 2">HN897</strain>
    </source>
</reference>
<name>A0A7Z2YDX5_9VIBR</name>
<protein>
    <submittedName>
        <fullName evidence="1">DUF429 domain-containing protein</fullName>
    </submittedName>
</protein>
<organism evidence="1 2">
    <name type="scientific">Vibrio astriarenae</name>
    <dbReference type="NCBI Taxonomy" id="1481923"/>
    <lineage>
        <taxon>Bacteria</taxon>
        <taxon>Pseudomonadati</taxon>
        <taxon>Pseudomonadota</taxon>
        <taxon>Gammaproteobacteria</taxon>
        <taxon>Vibrionales</taxon>
        <taxon>Vibrionaceae</taxon>
        <taxon>Vibrio</taxon>
    </lineage>
</organism>
<dbReference type="AlphaFoldDB" id="A0A7Z2YDX5"/>
<gene>
    <name evidence="1" type="ORF">GT360_09645</name>
</gene>
<dbReference type="InterPro" id="IPR007362">
    <property type="entry name" value="DUF429"/>
</dbReference>
<dbReference type="RefSeq" id="WP_164648661.1">
    <property type="nucleotide sequence ID" value="NZ_CP047475.1"/>
</dbReference>
<keyword evidence="2" id="KW-1185">Reference proteome</keyword>